<keyword evidence="5" id="KW-1185">Reference proteome</keyword>
<evidence type="ECO:0000256" key="1">
    <source>
        <dbReference type="SAM" id="Coils"/>
    </source>
</evidence>
<sequence length="277" mass="30905">NEGISRQLIVEYTPHQRPSGSTYTPFELHIPRYQFCGPGTRLQERLARGDRGVMPLNAACKEHDIAYSQRKDLQGRHDADKILAEISGQRVTAADASFGEKAAASAMWAAMKVKTKLGMGLKRNRRGRRRSNPIKNSTKKKYNNAQPRILQAAKRSGFLPFLLPALSAIGALTGGAAGVVKAVNDAKAARKQLEKAQRHNRAMQGRGLYLAPYKHGKGLKKKKHKKHLKLKHEETVHNSTTDVQLKSMCNGLPYFRGVFMRNDLPKKTWLNECVSSI</sequence>
<keyword evidence="1" id="KW-0175">Coiled coil</keyword>
<dbReference type="InterPro" id="IPR013607">
    <property type="entry name" value="Phospholipase_A2-like"/>
</dbReference>
<reference evidence="4 5" key="1">
    <citation type="submission" date="2015-07" db="EMBL/GenBank/DDBJ databases">
        <title>The genome of Dufourea novaeangliae.</title>
        <authorList>
            <person name="Pan H."/>
            <person name="Kapheim K."/>
        </authorList>
    </citation>
    <scope>NUCLEOTIDE SEQUENCE [LARGE SCALE GENOMIC DNA]</scope>
    <source>
        <strain evidence="4">0120121106</strain>
        <tissue evidence="4">Whole body</tissue>
    </source>
</reference>
<evidence type="ECO:0000313" key="4">
    <source>
        <dbReference type="EMBL" id="KZC13170.1"/>
    </source>
</evidence>
<evidence type="ECO:0000259" key="3">
    <source>
        <dbReference type="Pfam" id="PF08398"/>
    </source>
</evidence>
<protein>
    <recommendedName>
        <fullName evidence="3">Phospholipase A2-like domain-containing protein</fullName>
    </recommendedName>
</protein>
<name>A0A154PPS9_DUFNO</name>
<evidence type="ECO:0000313" key="5">
    <source>
        <dbReference type="Proteomes" id="UP000076502"/>
    </source>
</evidence>
<dbReference type="GO" id="GO:0005198">
    <property type="term" value="F:structural molecule activity"/>
    <property type="evidence" value="ECO:0007669"/>
    <property type="project" value="InterPro"/>
</dbReference>
<accession>A0A154PPS9</accession>
<dbReference type="EMBL" id="KQ434989">
    <property type="protein sequence ID" value="KZC13170.1"/>
    <property type="molecule type" value="Genomic_DNA"/>
</dbReference>
<proteinExistence type="predicted"/>
<dbReference type="Pfam" id="PF08398">
    <property type="entry name" value="Phospholip_A2_4"/>
    <property type="match status" value="1"/>
</dbReference>
<evidence type="ECO:0000256" key="2">
    <source>
        <dbReference type="SAM" id="MobiDB-lite"/>
    </source>
</evidence>
<feature type="coiled-coil region" evidence="1">
    <location>
        <begin position="179"/>
        <end position="206"/>
    </location>
</feature>
<organism evidence="4 5">
    <name type="scientific">Dufourea novaeangliae</name>
    <name type="common">Sweat bee</name>
    <dbReference type="NCBI Taxonomy" id="178035"/>
    <lineage>
        <taxon>Eukaryota</taxon>
        <taxon>Metazoa</taxon>
        <taxon>Ecdysozoa</taxon>
        <taxon>Arthropoda</taxon>
        <taxon>Hexapoda</taxon>
        <taxon>Insecta</taxon>
        <taxon>Pterygota</taxon>
        <taxon>Neoptera</taxon>
        <taxon>Endopterygota</taxon>
        <taxon>Hymenoptera</taxon>
        <taxon>Apocrita</taxon>
        <taxon>Aculeata</taxon>
        <taxon>Apoidea</taxon>
        <taxon>Anthophila</taxon>
        <taxon>Halictidae</taxon>
        <taxon>Rophitinae</taxon>
        <taxon>Dufourea</taxon>
    </lineage>
</organism>
<dbReference type="STRING" id="178035.A0A154PPS9"/>
<feature type="region of interest" description="Disordered" evidence="2">
    <location>
        <begin position="123"/>
        <end position="145"/>
    </location>
</feature>
<dbReference type="Proteomes" id="UP000076502">
    <property type="component" value="Unassembled WGS sequence"/>
</dbReference>
<feature type="domain" description="Phospholipase A2-like" evidence="3">
    <location>
        <begin position="27"/>
        <end position="99"/>
    </location>
</feature>
<dbReference type="AlphaFoldDB" id="A0A154PPS9"/>
<feature type="compositionally biased region" description="Basic residues" evidence="2">
    <location>
        <begin position="123"/>
        <end position="142"/>
    </location>
</feature>
<feature type="non-terminal residue" evidence="4">
    <location>
        <position position="1"/>
    </location>
</feature>
<gene>
    <name evidence="4" type="ORF">WN55_05656</name>
</gene>